<evidence type="ECO:0000313" key="1">
    <source>
        <dbReference type="EMBL" id="KKN31003.1"/>
    </source>
</evidence>
<organism evidence="1">
    <name type="scientific">marine sediment metagenome</name>
    <dbReference type="NCBI Taxonomy" id="412755"/>
    <lineage>
        <taxon>unclassified sequences</taxon>
        <taxon>metagenomes</taxon>
        <taxon>ecological metagenomes</taxon>
    </lineage>
</organism>
<dbReference type="SUPFAM" id="SSF56300">
    <property type="entry name" value="Metallo-dependent phosphatases"/>
    <property type="match status" value="1"/>
</dbReference>
<proteinExistence type="predicted"/>
<name>A0A0F9SP41_9ZZZZ</name>
<sequence>MPTIVLFHHPKNWFVDYSENNNAFDYLLKKVHIIINGHEHKPDYNLELKENTLLLKLGSSYQENYYKNSCFLLRFNKNSMYFQLQEIEWNPDIEKWDINYGITWEGNLGVDKQANISQFISTINELELDSECKDHILKEINNKFSRISVLDLPKKEDVEIIQDADHLYRRIHVTFMQYEDRADIVSPSSFRFLNNMLDCDWSKYTSAEKALERSRDPKANYLVKIKVEDLRKNQYLEVVHDPMPLHKSHSIILIKKPHINKSFIRSLRLFLSKISEVVIHPPRDHNLRIF</sequence>
<dbReference type="Gene3D" id="3.60.21.10">
    <property type="match status" value="1"/>
</dbReference>
<accession>A0A0F9SP41</accession>
<reference evidence="1" key="1">
    <citation type="journal article" date="2015" name="Nature">
        <title>Complex archaea that bridge the gap between prokaryotes and eukaryotes.</title>
        <authorList>
            <person name="Spang A."/>
            <person name="Saw J.H."/>
            <person name="Jorgensen S.L."/>
            <person name="Zaremba-Niedzwiedzka K."/>
            <person name="Martijn J."/>
            <person name="Lind A.E."/>
            <person name="van Eijk R."/>
            <person name="Schleper C."/>
            <person name="Guy L."/>
            <person name="Ettema T.J."/>
        </authorList>
    </citation>
    <scope>NUCLEOTIDE SEQUENCE</scope>
</reference>
<protein>
    <submittedName>
        <fullName evidence="1">Uncharacterized protein</fullName>
    </submittedName>
</protein>
<dbReference type="AlphaFoldDB" id="A0A0F9SP41"/>
<gene>
    <name evidence="1" type="ORF">LCGC14_0828320</name>
</gene>
<dbReference type="InterPro" id="IPR029052">
    <property type="entry name" value="Metallo-depent_PP-like"/>
</dbReference>
<dbReference type="EMBL" id="LAZR01002364">
    <property type="protein sequence ID" value="KKN31003.1"/>
    <property type="molecule type" value="Genomic_DNA"/>
</dbReference>
<comment type="caution">
    <text evidence="1">The sequence shown here is derived from an EMBL/GenBank/DDBJ whole genome shotgun (WGS) entry which is preliminary data.</text>
</comment>